<dbReference type="InterPro" id="IPR028098">
    <property type="entry name" value="Glyco_trans_4-like_N"/>
</dbReference>
<dbReference type="PANTHER" id="PTHR43685:SF2">
    <property type="entry name" value="GLYCOSYLTRANSFERASE 2-LIKE DOMAIN-CONTAINING PROTEIN"/>
    <property type="match status" value="1"/>
</dbReference>
<evidence type="ECO:0000259" key="1">
    <source>
        <dbReference type="Pfam" id="PF00535"/>
    </source>
</evidence>
<dbReference type="Proteomes" id="UP001484535">
    <property type="component" value="Unassembled WGS sequence"/>
</dbReference>
<evidence type="ECO:0000259" key="2">
    <source>
        <dbReference type="Pfam" id="PF13439"/>
    </source>
</evidence>
<reference evidence="3 4" key="1">
    <citation type="submission" date="2024-05" db="EMBL/GenBank/DDBJ databases">
        <authorList>
            <person name="Park S."/>
        </authorList>
    </citation>
    <scope>NUCLEOTIDE SEQUENCE [LARGE SCALE GENOMIC DNA]</scope>
    <source>
        <strain evidence="3 4">DGU5</strain>
    </source>
</reference>
<dbReference type="EC" id="2.4.-.-" evidence="3"/>
<accession>A0ABV0D2G4</accession>
<dbReference type="InterPro" id="IPR029044">
    <property type="entry name" value="Nucleotide-diphossugar_trans"/>
</dbReference>
<name>A0ABV0D2G4_9SPHN</name>
<feature type="domain" description="Glycosyltransferase subfamily 4-like N-terminal" evidence="2">
    <location>
        <begin position="581"/>
        <end position="740"/>
    </location>
</feature>
<dbReference type="CDD" id="cd03801">
    <property type="entry name" value="GT4_PimA-like"/>
    <property type="match status" value="1"/>
</dbReference>
<dbReference type="SUPFAM" id="SSF53448">
    <property type="entry name" value="Nucleotide-diphospho-sugar transferases"/>
    <property type="match status" value="1"/>
</dbReference>
<dbReference type="EMBL" id="JBDLBR010000004">
    <property type="protein sequence ID" value="MEN7538100.1"/>
    <property type="molecule type" value="Genomic_DNA"/>
</dbReference>
<proteinExistence type="predicted"/>
<dbReference type="Pfam" id="PF13692">
    <property type="entry name" value="Glyco_trans_1_4"/>
    <property type="match status" value="1"/>
</dbReference>
<dbReference type="Gene3D" id="3.90.550.10">
    <property type="entry name" value="Spore Coat Polysaccharide Biosynthesis Protein SpsA, Chain A"/>
    <property type="match status" value="1"/>
</dbReference>
<dbReference type="GO" id="GO:0016757">
    <property type="term" value="F:glycosyltransferase activity"/>
    <property type="evidence" value="ECO:0007669"/>
    <property type="project" value="UniProtKB-KW"/>
</dbReference>
<evidence type="ECO:0000313" key="3">
    <source>
        <dbReference type="EMBL" id="MEN7538100.1"/>
    </source>
</evidence>
<dbReference type="Pfam" id="PF13439">
    <property type="entry name" value="Glyco_transf_4"/>
    <property type="match status" value="1"/>
</dbReference>
<sequence length="912" mass="99908">MSSCAKTMSGEIDSLDTFEWLIPVADAPTQGVALPHALELDHLLWRGFHDRVLPRLRALLDRGPPVEQAAAGWVLGRWDACQQDIESAHKAIMTFHAYPEGARTITHPGPFLLAVDLCLARREQHEGRLILEKGVAKFGETPDFSLARFLLARADGRSASKLASILREPYAKAGLTPLILGAGDAPLFDRIQPEAAPPRVVPDGKLPLVSVIVPVFNASKVLPHALHGLLEQTWPAMEIIVVDDGSSDESVAAARAIAARNARLRVVELGKNEGAYPARNRGFAEARGTFVTVHDADDWSHPQKIEMQARALLDDPALKASVSHWVRASNDLEMTRWRMEDGWVHRNLSSLMLRTALRDELGFWDRTRANADTEYYYRIIHAHGLGAIREVYPGIPLAFGRTQEESLTSNSATHLRTQLHGVRHDYMEAAHDWHRRAARPSDLYLPLHPRQRPFQVPAEIAVGDPDSAPSEFDVLHSSGLLDEEWYQLAYPDVLQAGIGATRHYLTSGAVENRDPGPRFSTSGYRVVQRLGPSENPLSHYLREGEGSEAQPLPTFEGKRAAAQRGKRVLVFAHTSGATLFGAERSFLDMIARLARDGLVPVVVMPSLQNPDYLEQLLEIAAVVEVLPQSWRNGLHPPHQVTVNAIIALIRKHQACEVHVNTLTLEAPLLAARAEGVPGVVYVRELPLEDSALCRTLGMGPNALRQKLLDQADHFIMPSEVVSDWLGCRDRCTVRPNSVDETLFDLPFKPGRILKVGMISSNITKKGIGDFVSAARMIAAMGPAIRFLLIGPQTPDLQGLNPLPPNVQTIDYAPSPAEAIAQVDVVASLSHFAESFGRTVVEAMAAGRPVICYDRGAPPSLVVSGETGIVVPADSVTGVTDAVLALDVARLQLSRISRAARRRAREIQDQALA</sequence>
<keyword evidence="3" id="KW-0808">Transferase</keyword>
<organism evidence="3 4">
    <name type="scientific">Aurantiacibacter flavus</name>
    <dbReference type="NCBI Taxonomy" id="3145232"/>
    <lineage>
        <taxon>Bacteria</taxon>
        <taxon>Pseudomonadati</taxon>
        <taxon>Pseudomonadota</taxon>
        <taxon>Alphaproteobacteria</taxon>
        <taxon>Sphingomonadales</taxon>
        <taxon>Erythrobacteraceae</taxon>
        <taxon>Aurantiacibacter</taxon>
    </lineage>
</organism>
<dbReference type="Gene3D" id="3.40.50.2000">
    <property type="entry name" value="Glycogen Phosphorylase B"/>
    <property type="match status" value="2"/>
</dbReference>
<dbReference type="InterPro" id="IPR050834">
    <property type="entry name" value="Glycosyltransf_2"/>
</dbReference>
<comment type="caution">
    <text evidence="3">The sequence shown here is derived from an EMBL/GenBank/DDBJ whole genome shotgun (WGS) entry which is preliminary data.</text>
</comment>
<dbReference type="SUPFAM" id="SSF53756">
    <property type="entry name" value="UDP-Glycosyltransferase/glycogen phosphorylase"/>
    <property type="match status" value="1"/>
</dbReference>
<gene>
    <name evidence="3" type="ORF">ABDJ38_13030</name>
</gene>
<protein>
    <submittedName>
        <fullName evidence="3">Glycosyltransferase</fullName>
        <ecNumber evidence="3">2.4.-.-</ecNumber>
    </submittedName>
</protein>
<keyword evidence="3" id="KW-0328">Glycosyltransferase</keyword>
<evidence type="ECO:0000313" key="4">
    <source>
        <dbReference type="Proteomes" id="UP001484535"/>
    </source>
</evidence>
<keyword evidence="4" id="KW-1185">Reference proteome</keyword>
<dbReference type="InterPro" id="IPR001173">
    <property type="entry name" value="Glyco_trans_2-like"/>
</dbReference>
<feature type="domain" description="Glycosyltransferase 2-like" evidence="1">
    <location>
        <begin position="210"/>
        <end position="336"/>
    </location>
</feature>
<dbReference type="CDD" id="cd00761">
    <property type="entry name" value="Glyco_tranf_GTA_type"/>
    <property type="match status" value="1"/>
</dbReference>
<dbReference type="Pfam" id="PF00535">
    <property type="entry name" value="Glycos_transf_2"/>
    <property type="match status" value="1"/>
</dbReference>
<dbReference type="PANTHER" id="PTHR43685">
    <property type="entry name" value="GLYCOSYLTRANSFERASE"/>
    <property type="match status" value="1"/>
</dbReference>